<dbReference type="Proteomes" id="UP001621713">
    <property type="component" value="Unassembled WGS sequence"/>
</dbReference>
<protein>
    <recommendedName>
        <fullName evidence="4">YhhN-like protein</fullName>
    </recommendedName>
</protein>
<feature type="transmembrane region" description="Helical" evidence="1">
    <location>
        <begin position="168"/>
        <end position="189"/>
    </location>
</feature>
<keyword evidence="3" id="KW-1185">Reference proteome</keyword>
<dbReference type="RefSeq" id="WP_088466792.1">
    <property type="nucleotide sequence ID" value="NZ_JAZHOJ010000015.1"/>
</dbReference>
<organism evidence="2 3">
    <name type="scientific">Flavobacterium covae</name>
    <dbReference type="NCBI Taxonomy" id="2906076"/>
    <lineage>
        <taxon>Bacteria</taxon>
        <taxon>Pseudomonadati</taxon>
        <taxon>Bacteroidota</taxon>
        <taxon>Flavobacteriia</taxon>
        <taxon>Flavobacteriales</taxon>
        <taxon>Flavobacteriaceae</taxon>
        <taxon>Flavobacterium</taxon>
    </lineage>
</organism>
<evidence type="ECO:0000313" key="3">
    <source>
        <dbReference type="Proteomes" id="UP001621713"/>
    </source>
</evidence>
<evidence type="ECO:0000256" key="1">
    <source>
        <dbReference type="SAM" id="Phobius"/>
    </source>
</evidence>
<feature type="transmembrane region" description="Helical" evidence="1">
    <location>
        <begin position="140"/>
        <end position="161"/>
    </location>
</feature>
<reference evidence="2 3" key="1">
    <citation type="submission" date="2024-02" db="EMBL/GenBank/DDBJ databases">
        <title>Comparative Genomic Analysis of Flavobacterium Species Causing Columnaris Disease of Freshwater Fish in Thailand: Insights into Virulence and Resistance Mechanisms.</title>
        <authorList>
            <person name="Nguyen D."/>
            <person name="Chokmangmeepisarn P."/>
            <person name="Khianchaikhan K."/>
            <person name="Morishita M."/>
            <person name="Bunnoy A."/>
            <person name="Rodkhum C."/>
        </authorList>
    </citation>
    <scope>NUCLEOTIDE SEQUENCE [LARGE SCALE GENOMIC DNA]</scope>
    <source>
        <strain evidence="2 3">PCBSB2203</strain>
    </source>
</reference>
<feature type="transmembrane region" description="Helical" evidence="1">
    <location>
        <begin position="195"/>
        <end position="217"/>
    </location>
</feature>
<feature type="transmembrane region" description="Helical" evidence="1">
    <location>
        <begin position="79"/>
        <end position="97"/>
    </location>
</feature>
<keyword evidence="1" id="KW-0812">Transmembrane</keyword>
<keyword evidence="1" id="KW-1133">Transmembrane helix</keyword>
<sequence>MLKNAPLYVYLLACFLSVVAMLLGNEFLLIICKPIIIPALIARYLAIEEKQNIIYVSLIFVIYFCTDALTLFNFEFIKFLNMGLDLCPYLLLLFLVIKETKRIGFYQKAFSFSLLGTIFLMLLTYLLLNGLAFEDMKYSAAIVVYGTVLTSLISICTYNYLVINNLCFNNILIAIVFSAMADIVYVVMIKMNCTIVFECLKFIFRVISYFFIIEYFINVRPYFFREIESNNIIR</sequence>
<feature type="transmembrane region" description="Helical" evidence="1">
    <location>
        <begin position="109"/>
        <end position="128"/>
    </location>
</feature>
<comment type="caution">
    <text evidence="2">The sequence shown here is derived from an EMBL/GenBank/DDBJ whole genome shotgun (WGS) entry which is preliminary data.</text>
</comment>
<name>A0ABW8PH38_9FLAO</name>
<feature type="transmembrane region" description="Helical" evidence="1">
    <location>
        <begin position="6"/>
        <end position="32"/>
    </location>
</feature>
<evidence type="ECO:0008006" key="4">
    <source>
        <dbReference type="Google" id="ProtNLM"/>
    </source>
</evidence>
<feature type="transmembrane region" description="Helical" evidence="1">
    <location>
        <begin position="53"/>
        <end position="73"/>
    </location>
</feature>
<gene>
    <name evidence="2" type="ORF">V3467_08515</name>
</gene>
<accession>A0ABW8PH38</accession>
<dbReference type="EMBL" id="JAZHOJ010000015">
    <property type="protein sequence ID" value="MFK7003893.1"/>
    <property type="molecule type" value="Genomic_DNA"/>
</dbReference>
<keyword evidence="1" id="KW-0472">Membrane</keyword>
<evidence type="ECO:0000313" key="2">
    <source>
        <dbReference type="EMBL" id="MFK7003893.1"/>
    </source>
</evidence>
<proteinExistence type="predicted"/>